<proteinExistence type="predicted"/>
<dbReference type="AlphaFoldDB" id="N4USH0"/>
<reference evidence="2" key="1">
    <citation type="submission" date="2012-09" db="EMBL/GenBank/DDBJ databases">
        <title>Genome sequencing and comparative transcriptomics of race 1 and race 4 of banana pathogen: Fusarium oxysporum f. sp. cubense.</title>
        <authorList>
            <person name="Fang X."/>
            <person name="Huang J."/>
        </authorList>
    </citation>
    <scope>NUCLEOTIDE SEQUENCE [LARGE SCALE GENOMIC DNA]</scope>
    <source>
        <strain evidence="2">race 1</strain>
    </source>
</reference>
<protein>
    <submittedName>
        <fullName evidence="1">Uncharacterized protein</fullName>
    </submittedName>
</protein>
<accession>N4USH0</accession>
<dbReference type="EMBL" id="KB730039">
    <property type="protein sequence ID" value="ENH74242.1"/>
    <property type="molecule type" value="Genomic_DNA"/>
</dbReference>
<gene>
    <name evidence="1" type="ORF">FOC1_g10001885</name>
</gene>
<dbReference type="Proteomes" id="UP000016928">
    <property type="component" value="Unassembled WGS sequence"/>
</dbReference>
<sequence length="74" mass="8169">MSSRLLGTSKIVSITSSFESCDGLKIILPWAINAEKSMMQRNARFDNISTSRITESMILRASGRWAKDLLGCSS</sequence>
<evidence type="ECO:0000313" key="1">
    <source>
        <dbReference type="EMBL" id="ENH74242.1"/>
    </source>
</evidence>
<reference evidence="2" key="2">
    <citation type="journal article" date="2014" name="PLoS ONE">
        <title>Genome and Transcriptome Analysis of the Fungal Pathogen Fusarium oxysporum f. sp. cubense Causing Banana Vascular Wilt Disease.</title>
        <authorList>
            <person name="Guo L."/>
            <person name="Han L."/>
            <person name="Yang L."/>
            <person name="Zeng H."/>
            <person name="Fan D."/>
            <person name="Zhu Y."/>
            <person name="Feng Y."/>
            <person name="Wang G."/>
            <person name="Peng C."/>
            <person name="Jiang X."/>
            <person name="Zhou D."/>
            <person name="Ni P."/>
            <person name="Liang C."/>
            <person name="Liu L."/>
            <person name="Wang J."/>
            <person name="Mao C."/>
            <person name="Fang X."/>
            <person name="Peng M."/>
            <person name="Huang J."/>
        </authorList>
    </citation>
    <scope>NUCLEOTIDE SEQUENCE [LARGE SCALE GENOMIC DNA]</scope>
    <source>
        <strain evidence="2">race 1</strain>
    </source>
</reference>
<dbReference type="VEuPathDB" id="FungiDB:FOC1_g10001885"/>
<dbReference type="HOGENOM" id="CLU_2687873_0_0_1"/>
<evidence type="ECO:0000313" key="2">
    <source>
        <dbReference type="Proteomes" id="UP000016928"/>
    </source>
</evidence>
<name>N4USH0_FUSC1</name>
<organism evidence="1 2">
    <name type="scientific">Fusarium oxysporum f. sp. cubense (strain race 1)</name>
    <name type="common">Panama disease fungus</name>
    <dbReference type="NCBI Taxonomy" id="1229664"/>
    <lineage>
        <taxon>Eukaryota</taxon>
        <taxon>Fungi</taxon>
        <taxon>Dikarya</taxon>
        <taxon>Ascomycota</taxon>
        <taxon>Pezizomycotina</taxon>
        <taxon>Sordariomycetes</taxon>
        <taxon>Hypocreomycetidae</taxon>
        <taxon>Hypocreales</taxon>
        <taxon>Nectriaceae</taxon>
        <taxon>Fusarium</taxon>
        <taxon>Fusarium oxysporum species complex</taxon>
    </lineage>
</organism>